<proteinExistence type="predicted"/>
<name>A0A371HN00_MUCPR</name>
<keyword evidence="4" id="KW-1185">Reference proteome</keyword>
<evidence type="ECO:0000313" key="4">
    <source>
        <dbReference type="Proteomes" id="UP000257109"/>
    </source>
</evidence>
<dbReference type="Pfam" id="PF03732">
    <property type="entry name" value="Retrotrans_gag"/>
    <property type="match status" value="1"/>
</dbReference>
<evidence type="ECO:0000313" key="3">
    <source>
        <dbReference type="EMBL" id="RDY04176.1"/>
    </source>
</evidence>
<feature type="region of interest" description="Disordered" evidence="1">
    <location>
        <begin position="99"/>
        <end position="123"/>
    </location>
</feature>
<evidence type="ECO:0000256" key="1">
    <source>
        <dbReference type="SAM" id="MobiDB-lite"/>
    </source>
</evidence>
<dbReference type="EMBL" id="QJKJ01002133">
    <property type="protein sequence ID" value="RDY04176.1"/>
    <property type="molecule type" value="Genomic_DNA"/>
</dbReference>
<accession>A0A371HN00</accession>
<comment type="caution">
    <text evidence="3">The sequence shown here is derived from an EMBL/GenBank/DDBJ whole genome shotgun (WGS) entry which is preliminary data.</text>
</comment>
<feature type="domain" description="Retrotransposon gag" evidence="2">
    <location>
        <begin position="35"/>
        <end position="90"/>
    </location>
</feature>
<organism evidence="3 4">
    <name type="scientific">Mucuna pruriens</name>
    <name type="common">Velvet bean</name>
    <name type="synonym">Dolichos pruriens</name>
    <dbReference type="NCBI Taxonomy" id="157652"/>
    <lineage>
        <taxon>Eukaryota</taxon>
        <taxon>Viridiplantae</taxon>
        <taxon>Streptophyta</taxon>
        <taxon>Embryophyta</taxon>
        <taxon>Tracheophyta</taxon>
        <taxon>Spermatophyta</taxon>
        <taxon>Magnoliopsida</taxon>
        <taxon>eudicotyledons</taxon>
        <taxon>Gunneridae</taxon>
        <taxon>Pentapetalae</taxon>
        <taxon>rosids</taxon>
        <taxon>fabids</taxon>
        <taxon>Fabales</taxon>
        <taxon>Fabaceae</taxon>
        <taxon>Papilionoideae</taxon>
        <taxon>50 kb inversion clade</taxon>
        <taxon>NPAAA clade</taxon>
        <taxon>indigoferoid/millettioid clade</taxon>
        <taxon>Phaseoleae</taxon>
        <taxon>Mucuna</taxon>
    </lineage>
</organism>
<sequence length="123" mass="13857">MSITRQQESSSNGDDEDTCNACSVRGGDEAISYRFFLRTLRGVVIQWFSGLPPRTIHTFNDLAMTFMSQFVANQPKKLEVVDLFDIKQARREPKKVPCMLQQCNGPSQLPSSSNKDLIEAVNQ</sequence>
<dbReference type="InterPro" id="IPR005162">
    <property type="entry name" value="Retrotrans_gag_dom"/>
</dbReference>
<gene>
    <name evidence="3" type="ORF">CR513_12140</name>
</gene>
<evidence type="ECO:0000259" key="2">
    <source>
        <dbReference type="Pfam" id="PF03732"/>
    </source>
</evidence>
<reference evidence="3" key="1">
    <citation type="submission" date="2018-05" db="EMBL/GenBank/DDBJ databases">
        <title>Draft genome of Mucuna pruriens seed.</title>
        <authorList>
            <person name="Nnadi N.E."/>
            <person name="Vos R."/>
            <person name="Hasami M.H."/>
            <person name="Devisetty U.K."/>
            <person name="Aguiy J.C."/>
        </authorList>
    </citation>
    <scope>NUCLEOTIDE SEQUENCE [LARGE SCALE GENOMIC DNA]</scope>
    <source>
        <strain evidence="3">JCA_2017</strain>
    </source>
</reference>
<dbReference type="Proteomes" id="UP000257109">
    <property type="component" value="Unassembled WGS sequence"/>
</dbReference>
<feature type="compositionally biased region" description="Polar residues" evidence="1">
    <location>
        <begin position="101"/>
        <end position="123"/>
    </location>
</feature>
<protein>
    <recommendedName>
        <fullName evidence="2">Retrotransposon gag domain-containing protein</fullName>
    </recommendedName>
</protein>
<feature type="non-terminal residue" evidence="3">
    <location>
        <position position="1"/>
    </location>
</feature>
<dbReference type="AlphaFoldDB" id="A0A371HN00"/>